<dbReference type="EMBL" id="OZ034828">
    <property type="protein sequence ID" value="CAL1684095.1"/>
    <property type="molecule type" value="Genomic_DNA"/>
</dbReference>
<proteinExistence type="predicted"/>
<keyword evidence="2" id="KW-1185">Reference proteome</keyword>
<evidence type="ECO:0000313" key="1">
    <source>
        <dbReference type="EMBL" id="CAL1684095.1"/>
    </source>
</evidence>
<dbReference type="AlphaFoldDB" id="A0AAV2NU96"/>
<evidence type="ECO:0000313" key="2">
    <source>
        <dbReference type="Proteomes" id="UP001497644"/>
    </source>
</evidence>
<reference evidence="1" key="1">
    <citation type="submission" date="2024-04" db="EMBL/GenBank/DDBJ databases">
        <authorList>
            <consortium name="Molecular Ecology Group"/>
        </authorList>
    </citation>
    <scope>NUCLEOTIDE SEQUENCE</scope>
</reference>
<dbReference type="Proteomes" id="UP001497644">
    <property type="component" value="Chromosome 5"/>
</dbReference>
<organism evidence="1 2">
    <name type="scientific">Lasius platythorax</name>
    <dbReference type="NCBI Taxonomy" id="488582"/>
    <lineage>
        <taxon>Eukaryota</taxon>
        <taxon>Metazoa</taxon>
        <taxon>Ecdysozoa</taxon>
        <taxon>Arthropoda</taxon>
        <taxon>Hexapoda</taxon>
        <taxon>Insecta</taxon>
        <taxon>Pterygota</taxon>
        <taxon>Neoptera</taxon>
        <taxon>Endopterygota</taxon>
        <taxon>Hymenoptera</taxon>
        <taxon>Apocrita</taxon>
        <taxon>Aculeata</taxon>
        <taxon>Formicoidea</taxon>
        <taxon>Formicidae</taxon>
        <taxon>Formicinae</taxon>
        <taxon>Lasius</taxon>
        <taxon>Lasius</taxon>
    </lineage>
</organism>
<gene>
    <name evidence="1" type="ORF">LPLAT_LOCUS9793</name>
</gene>
<name>A0AAV2NU96_9HYME</name>
<accession>A0AAV2NU96</accession>
<protein>
    <submittedName>
        <fullName evidence="1">Uncharacterized protein</fullName>
    </submittedName>
</protein>
<sequence length="91" mass="10065">MASTALFGSQTRHQSSPTANLRTRLPCCFVRSRKRRLLTALPFQNCGKGDVEVEGGRRKTTWRRECIKLGELATVVTNGQVAAIRGCILMS</sequence>